<comment type="subcellular location">
    <subcellularLocation>
        <location evidence="1">Endoplasmic reticulum membrane</location>
        <topology evidence="1">Multi-pass membrane protein</topology>
    </subcellularLocation>
</comment>
<dbReference type="InterPro" id="IPR021013">
    <property type="entry name" value="ATPase_Vma12"/>
</dbReference>
<proteinExistence type="predicted"/>
<dbReference type="EMBL" id="CAMPGE010021499">
    <property type="protein sequence ID" value="CAI2379645.1"/>
    <property type="molecule type" value="Genomic_DNA"/>
</dbReference>
<organism evidence="7 8">
    <name type="scientific">Euplotes crassus</name>
    <dbReference type="NCBI Taxonomy" id="5936"/>
    <lineage>
        <taxon>Eukaryota</taxon>
        <taxon>Sar</taxon>
        <taxon>Alveolata</taxon>
        <taxon>Ciliophora</taxon>
        <taxon>Intramacronucleata</taxon>
        <taxon>Spirotrichea</taxon>
        <taxon>Hypotrichia</taxon>
        <taxon>Euplotida</taxon>
        <taxon>Euplotidae</taxon>
        <taxon>Moneuplotes</taxon>
    </lineage>
</organism>
<keyword evidence="4 6" id="KW-1133">Transmembrane helix</keyword>
<evidence type="ECO:0000313" key="7">
    <source>
        <dbReference type="EMBL" id="CAI2379645.1"/>
    </source>
</evidence>
<comment type="caution">
    <text evidence="7">The sequence shown here is derived from an EMBL/GenBank/DDBJ whole genome shotgun (WGS) entry which is preliminary data.</text>
</comment>
<evidence type="ECO:0000256" key="5">
    <source>
        <dbReference type="ARBA" id="ARBA00023136"/>
    </source>
</evidence>
<keyword evidence="8" id="KW-1185">Reference proteome</keyword>
<keyword evidence="5 6" id="KW-0472">Membrane</keyword>
<dbReference type="GO" id="GO:0070072">
    <property type="term" value="P:vacuolar proton-transporting V-type ATPase complex assembly"/>
    <property type="evidence" value="ECO:0007669"/>
    <property type="project" value="InterPro"/>
</dbReference>
<accession>A0AAD1XWS1</accession>
<evidence type="ECO:0008006" key="9">
    <source>
        <dbReference type="Google" id="ProtNLM"/>
    </source>
</evidence>
<evidence type="ECO:0000256" key="2">
    <source>
        <dbReference type="ARBA" id="ARBA00022692"/>
    </source>
</evidence>
<dbReference type="AlphaFoldDB" id="A0AAD1XWS1"/>
<sequence>MVFVKINDEIKQLIKTAALKQLLGCEIHCDKQMISYNDLELLITVLNKRIKDGKLKELSTLTLREIVERSQVLFIDTHFCNQNLKFEDEVKEPEKITKKQEENTDNFKELKEKFEKKYPLTEDEIKKHEKLMFNVRNRVERRKYNKMVGDNEYGEGHVRGEMQNYHQSLAFGSSFITLMFLGFAMGYYVGKYFFQLPDIQCYILSMVVGIGTLILETILYIVKVEKIEGDQRKKENKAKLYKLD</sequence>
<protein>
    <recommendedName>
        <fullName evidence="9">Endoplasmic reticulum-based factor for assembly of V-ATPase</fullName>
    </recommendedName>
</protein>
<reference evidence="7" key="1">
    <citation type="submission" date="2023-07" db="EMBL/GenBank/DDBJ databases">
        <authorList>
            <consortium name="AG Swart"/>
            <person name="Singh M."/>
            <person name="Singh A."/>
            <person name="Seah K."/>
            <person name="Emmerich C."/>
        </authorList>
    </citation>
    <scope>NUCLEOTIDE SEQUENCE</scope>
    <source>
        <strain evidence="7">DP1</strain>
    </source>
</reference>
<dbReference type="GO" id="GO:0005789">
    <property type="term" value="C:endoplasmic reticulum membrane"/>
    <property type="evidence" value="ECO:0007669"/>
    <property type="project" value="UniProtKB-SubCell"/>
</dbReference>
<evidence type="ECO:0000256" key="4">
    <source>
        <dbReference type="ARBA" id="ARBA00022989"/>
    </source>
</evidence>
<feature type="transmembrane region" description="Helical" evidence="6">
    <location>
        <begin position="202"/>
        <end position="222"/>
    </location>
</feature>
<feature type="transmembrane region" description="Helical" evidence="6">
    <location>
        <begin position="169"/>
        <end position="190"/>
    </location>
</feature>
<dbReference type="PANTHER" id="PTHR31394:SF1">
    <property type="entry name" value="TRANSMEMBRANE PROTEIN 199"/>
    <property type="match status" value="1"/>
</dbReference>
<dbReference type="PANTHER" id="PTHR31394">
    <property type="entry name" value="TRANSMEMBRANE PROTEIN 199"/>
    <property type="match status" value="1"/>
</dbReference>
<dbReference type="Proteomes" id="UP001295684">
    <property type="component" value="Unassembled WGS sequence"/>
</dbReference>
<evidence type="ECO:0000313" key="8">
    <source>
        <dbReference type="Proteomes" id="UP001295684"/>
    </source>
</evidence>
<keyword evidence="3" id="KW-0256">Endoplasmic reticulum</keyword>
<name>A0AAD1XWS1_EUPCR</name>
<evidence type="ECO:0000256" key="3">
    <source>
        <dbReference type="ARBA" id="ARBA00022824"/>
    </source>
</evidence>
<keyword evidence="2 6" id="KW-0812">Transmembrane</keyword>
<gene>
    <name evidence="7" type="ORF">ECRASSUSDP1_LOCUS21058</name>
</gene>
<evidence type="ECO:0000256" key="6">
    <source>
        <dbReference type="SAM" id="Phobius"/>
    </source>
</evidence>
<evidence type="ECO:0000256" key="1">
    <source>
        <dbReference type="ARBA" id="ARBA00004477"/>
    </source>
</evidence>